<protein>
    <submittedName>
        <fullName evidence="6">Putative sterigmatocystin biosynthesis monooxygenase stcW</fullName>
    </submittedName>
</protein>
<dbReference type="GeneID" id="28739624"/>
<dbReference type="Gene3D" id="3.50.50.60">
    <property type="entry name" value="FAD/NAD(P)-binding domain"/>
    <property type="match status" value="2"/>
</dbReference>
<evidence type="ECO:0000313" key="7">
    <source>
        <dbReference type="Proteomes" id="UP000038010"/>
    </source>
</evidence>
<dbReference type="InterPro" id="IPR051209">
    <property type="entry name" value="FAD-bind_Monooxygenase_sf"/>
</dbReference>
<reference evidence="6 7" key="1">
    <citation type="submission" date="2015-06" db="EMBL/GenBank/DDBJ databases">
        <title>Draft genome of the ant-associated black yeast Phialophora attae CBS 131958.</title>
        <authorList>
            <person name="Moreno L.F."/>
            <person name="Stielow B.J."/>
            <person name="de Hoog S."/>
            <person name="Vicente V.A."/>
            <person name="Weiss V.A."/>
            <person name="de Vries M."/>
            <person name="Cruz L.M."/>
            <person name="Souza E.M."/>
        </authorList>
    </citation>
    <scope>NUCLEOTIDE SEQUENCE [LARGE SCALE GENOMIC DNA]</scope>
    <source>
        <strain evidence="6 7">CBS 131958</strain>
    </source>
</reference>
<evidence type="ECO:0000256" key="5">
    <source>
        <dbReference type="ARBA" id="ARBA00023002"/>
    </source>
</evidence>
<dbReference type="SUPFAM" id="SSF51905">
    <property type="entry name" value="FAD/NAD(P)-binding domain"/>
    <property type="match status" value="3"/>
</dbReference>
<dbReference type="InterPro" id="IPR036188">
    <property type="entry name" value="FAD/NAD-bd_sf"/>
</dbReference>
<dbReference type="GO" id="GO:0050660">
    <property type="term" value="F:flavin adenine dinucleotide binding"/>
    <property type="evidence" value="ECO:0007669"/>
    <property type="project" value="InterPro"/>
</dbReference>
<dbReference type="OrthoDB" id="74360at2759"/>
<keyword evidence="5" id="KW-0560">Oxidoreductase</keyword>
<dbReference type="GO" id="GO:0050661">
    <property type="term" value="F:NADP binding"/>
    <property type="evidence" value="ECO:0007669"/>
    <property type="project" value="InterPro"/>
</dbReference>
<dbReference type="GO" id="GO:0004499">
    <property type="term" value="F:N,N-dimethylaniline monooxygenase activity"/>
    <property type="evidence" value="ECO:0007669"/>
    <property type="project" value="InterPro"/>
</dbReference>
<dbReference type="Pfam" id="PF00743">
    <property type="entry name" value="FMO-like"/>
    <property type="match status" value="1"/>
</dbReference>
<evidence type="ECO:0000256" key="3">
    <source>
        <dbReference type="ARBA" id="ARBA00022630"/>
    </source>
</evidence>
<evidence type="ECO:0000256" key="1">
    <source>
        <dbReference type="ARBA" id="ARBA00001974"/>
    </source>
</evidence>
<name>A0A0N1NY05_9EURO</name>
<evidence type="ECO:0000313" key="6">
    <source>
        <dbReference type="EMBL" id="KPI36365.1"/>
    </source>
</evidence>
<proteinExistence type="inferred from homology"/>
<dbReference type="PANTHER" id="PTHR42877:SF7">
    <property type="entry name" value="FLAVIN-BINDING MONOOXYGENASE-RELATED"/>
    <property type="match status" value="1"/>
</dbReference>
<keyword evidence="4" id="KW-0274">FAD</keyword>
<dbReference type="PRINTS" id="PR00370">
    <property type="entry name" value="FMOXYGENASE"/>
</dbReference>
<dbReference type="Proteomes" id="UP000038010">
    <property type="component" value="Unassembled WGS sequence"/>
</dbReference>
<dbReference type="AlphaFoldDB" id="A0A0N1NY05"/>
<dbReference type="PANTHER" id="PTHR42877">
    <property type="entry name" value="L-ORNITHINE N(5)-MONOOXYGENASE-RELATED"/>
    <property type="match status" value="1"/>
</dbReference>
<keyword evidence="7" id="KW-1185">Reference proteome</keyword>
<evidence type="ECO:0000256" key="2">
    <source>
        <dbReference type="ARBA" id="ARBA00010139"/>
    </source>
</evidence>
<dbReference type="RefSeq" id="XP_017996328.1">
    <property type="nucleotide sequence ID" value="XM_018147744.1"/>
</dbReference>
<comment type="similarity">
    <text evidence="2">Belongs to the FAD-binding monooxygenase family.</text>
</comment>
<evidence type="ECO:0000256" key="4">
    <source>
        <dbReference type="ARBA" id="ARBA00022827"/>
    </source>
</evidence>
<dbReference type="EMBL" id="LFJN01000032">
    <property type="protein sequence ID" value="KPI36365.1"/>
    <property type="molecule type" value="Genomic_DNA"/>
</dbReference>
<comment type="caution">
    <text evidence="6">The sequence shown here is derived from an EMBL/GenBank/DDBJ whole genome shotgun (WGS) entry which is preliminary data.</text>
</comment>
<sequence length="607" mass="68438">MAPSDTAQGTINRNNQYFGDSAANIMSSDSPLSLAKDEQKPYEIREQPFGTKKRMRIVIMGAGVSGLNFFKQSESKLENVEVQCYEKNNDVGGTWLENRYAGCACDIPSVNYQYSWKPAIWSKYYSEAPEIWQYLKSIEQENDFIRKYVKLRHTVQSAEWTDATGRWAVCVRDDATGETSIDHCDVFLNGGGVLNNWKWPQIPGLHDFKGKLMHSANWDQNYDFTGKRIAVIGAGSSGVQIVASLYDRLDHLYTWVRSPTWITAGFAQDFAAEDGKNFSYSAEQKEFLRDNPDAYLAYRKMIEKELNQRFSLVIKCTDEAKAAKMYSDKEMRRRMEKKPQVAEAIIPRDFAVGCRRPTPGNGYLEALTGDKTTCFTQTITGVTPRGFVDGDGNEYDVDAIVCATGFDTSWIPRFPLSVNGADLRDTWRKEGVISYLSVAVPGVPNYFSFCGPYGPLAHGSFFPIIERYTGYIIDVVAKMQTEGIQSLTPRKKIAQDFMRHSAEFLKRTAWTDPCSSWFKNGQPEGLPTIFPGSRVSFLRLLSSPRYEDYDVSYDSANTFAFLGNGFAMEELDGSDMTYYLGRLDADVDIVQIREKLKGTASSVCRVA</sequence>
<organism evidence="6 7">
    <name type="scientific">Cyphellophora attinorum</name>
    <dbReference type="NCBI Taxonomy" id="1664694"/>
    <lineage>
        <taxon>Eukaryota</taxon>
        <taxon>Fungi</taxon>
        <taxon>Dikarya</taxon>
        <taxon>Ascomycota</taxon>
        <taxon>Pezizomycotina</taxon>
        <taxon>Eurotiomycetes</taxon>
        <taxon>Chaetothyriomycetidae</taxon>
        <taxon>Chaetothyriales</taxon>
        <taxon>Cyphellophoraceae</taxon>
        <taxon>Cyphellophora</taxon>
    </lineage>
</organism>
<dbReference type="InterPro" id="IPR020946">
    <property type="entry name" value="Flavin_mOase-like"/>
</dbReference>
<accession>A0A0N1NY05</accession>
<gene>
    <name evidence="6" type="ORF">AB675_7380</name>
</gene>
<keyword evidence="3" id="KW-0285">Flavoprotein</keyword>
<dbReference type="InterPro" id="IPR000960">
    <property type="entry name" value="Flavin_mOase"/>
</dbReference>
<keyword evidence="6" id="KW-0503">Monooxygenase</keyword>
<dbReference type="VEuPathDB" id="FungiDB:AB675_7380"/>
<comment type="cofactor">
    <cofactor evidence="1">
        <name>FAD</name>
        <dbReference type="ChEBI" id="CHEBI:57692"/>
    </cofactor>
</comment>